<evidence type="ECO:0000313" key="4">
    <source>
        <dbReference type="Proteomes" id="UP000298030"/>
    </source>
</evidence>
<evidence type="ECO:0000256" key="1">
    <source>
        <dbReference type="SAM" id="Coils"/>
    </source>
</evidence>
<evidence type="ECO:0000313" key="3">
    <source>
        <dbReference type="EMBL" id="TEB25760.1"/>
    </source>
</evidence>
<comment type="caution">
    <text evidence="3">The sequence shown here is derived from an EMBL/GenBank/DDBJ whole genome shotgun (WGS) entry which is preliminary data.</text>
</comment>
<feature type="compositionally biased region" description="Low complexity" evidence="2">
    <location>
        <begin position="232"/>
        <end position="244"/>
    </location>
</feature>
<keyword evidence="1" id="KW-0175">Coiled coil</keyword>
<organism evidence="3 4">
    <name type="scientific">Coprinellus micaceus</name>
    <name type="common">Glistening ink-cap mushroom</name>
    <name type="synonym">Coprinus micaceus</name>
    <dbReference type="NCBI Taxonomy" id="71717"/>
    <lineage>
        <taxon>Eukaryota</taxon>
        <taxon>Fungi</taxon>
        <taxon>Dikarya</taxon>
        <taxon>Basidiomycota</taxon>
        <taxon>Agaricomycotina</taxon>
        <taxon>Agaricomycetes</taxon>
        <taxon>Agaricomycetidae</taxon>
        <taxon>Agaricales</taxon>
        <taxon>Agaricineae</taxon>
        <taxon>Psathyrellaceae</taxon>
        <taxon>Coprinellus</taxon>
    </lineage>
</organism>
<keyword evidence="4" id="KW-1185">Reference proteome</keyword>
<dbReference type="EMBL" id="QPFP01000054">
    <property type="protein sequence ID" value="TEB25760.1"/>
    <property type="molecule type" value="Genomic_DNA"/>
</dbReference>
<gene>
    <name evidence="3" type="ORF">FA13DRAFT_1713808</name>
</gene>
<dbReference type="Proteomes" id="UP000298030">
    <property type="component" value="Unassembled WGS sequence"/>
</dbReference>
<feature type="coiled-coil region" evidence="1">
    <location>
        <begin position="121"/>
        <end position="155"/>
    </location>
</feature>
<name>A0A4Y7SV70_COPMI</name>
<protein>
    <submittedName>
        <fullName evidence="3">Uncharacterized protein</fullName>
    </submittedName>
</protein>
<feature type="region of interest" description="Disordered" evidence="2">
    <location>
        <begin position="201"/>
        <end position="244"/>
    </location>
</feature>
<accession>A0A4Y7SV70</accession>
<sequence>MSNIVVHHDKPTQCGAVTRVKGHRAPVPKKMGRKENVLTAKSKRSPKVRAQTRCWTIPDGIIENGNRNRGKGVLVDIGPSLHNSNDTVGTLEVMNKFEDGASEEKEDRTLLGRHHELSSKIQELEMLAEDFRGKVGELTQQFEGLQEDIEELVLQCEGNQQDYWMALAALKEEKAAVDKYAGFLANAEIENTLLRRCVPKEDQDAANSRDTPLLPAPHSSGLAPARNPNLSPVPRRSSPASSESGSVLTILGVGCIQRNQYKG</sequence>
<dbReference type="AlphaFoldDB" id="A0A4Y7SV70"/>
<evidence type="ECO:0000256" key="2">
    <source>
        <dbReference type="SAM" id="MobiDB-lite"/>
    </source>
</evidence>
<proteinExistence type="predicted"/>
<reference evidence="3 4" key="1">
    <citation type="journal article" date="2019" name="Nat. Ecol. Evol.">
        <title>Megaphylogeny resolves global patterns of mushroom evolution.</title>
        <authorList>
            <person name="Varga T."/>
            <person name="Krizsan K."/>
            <person name="Foldi C."/>
            <person name="Dima B."/>
            <person name="Sanchez-Garcia M."/>
            <person name="Sanchez-Ramirez S."/>
            <person name="Szollosi G.J."/>
            <person name="Szarkandi J.G."/>
            <person name="Papp V."/>
            <person name="Albert L."/>
            <person name="Andreopoulos W."/>
            <person name="Angelini C."/>
            <person name="Antonin V."/>
            <person name="Barry K.W."/>
            <person name="Bougher N.L."/>
            <person name="Buchanan P."/>
            <person name="Buyck B."/>
            <person name="Bense V."/>
            <person name="Catcheside P."/>
            <person name="Chovatia M."/>
            <person name="Cooper J."/>
            <person name="Damon W."/>
            <person name="Desjardin D."/>
            <person name="Finy P."/>
            <person name="Geml J."/>
            <person name="Haridas S."/>
            <person name="Hughes K."/>
            <person name="Justo A."/>
            <person name="Karasinski D."/>
            <person name="Kautmanova I."/>
            <person name="Kiss B."/>
            <person name="Kocsube S."/>
            <person name="Kotiranta H."/>
            <person name="LaButti K.M."/>
            <person name="Lechner B.E."/>
            <person name="Liimatainen K."/>
            <person name="Lipzen A."/>
            <person name="Lukacs Z."/>
            <person name="Mihaltcheva S."/>
            <person name="Morgado L.N."/>
            <person name="Niskanen T."/>
            <person name="Noordeloos M.E."/>
            <person name="Ohm R.A."/>
            <person name="Ortiz-Santana B."/>
            <person name="Ovrebo C."/>
            <person name="Racz N."/>
            <person name="Riley R."/>
            <person name="Savchenko A."/>
            <person name="Shiryaev A."/>
            <person name="Soop K."/>
            <person name="Spirin V."/>
            <person name="Szebenyi C."/>
            <person name="Tomsovsky M."/>
            <person name="Tulloss R.E."/>
            <person name="Uehling J."/>
            <person name="Grigoriev I.V."/>
            <person name="Vagvolgyi C."/>
            <person name="Papp T."/>
            <person name="Martin F.M."/>
            <person name="Miettinen O."/>
            <person name="Hibbett D.S."/>
            <person name="Nagy L.G."/>
        </authorList>
    </citation>
    <scope>NUCLEOTIDE SEQUENCE [LARGE SCALE GENOMIC DNA]</scope>
    <source>
        <strain evidence="3 4">FP101781</strain>
    </source>
</reference>